<gene>
    <name evidence="2" type="ORF">ASEP1449_LOCUS538</name>
</gene>
<accession>A0A7S2U4Z4</accession>
<proteinExistence type="predicted"/>
<sequence length="243" mass="27981">MGTAAAAIREESSPQQHWIFTSDKPPPLRRYRRQLESSDQNRQAENTSTPVVDRELHDIFAPEVRLGTGDLIQSSLSYSYENKLTIQLNFKIQVPKEEVHRNRQQTGFLDTIQSGLQEAMKEEFELLNNRFLYDNSNNTMPNMAPAVVTNNDMGEEEAETMAEEEASYQTFIQHERRNMSFVRDDHPPTFDAVVQNRRHCPENVDCYFLQVTMTAFPERGDDDGEIKQALVSALKTYLTTRVS</sequence>
<feature type="region of interest" description="Disordered" evidence="1">
    <location>
        <begin position="1"/>
        <end position="51"/>
    </location>
</feature>
<feature type="compositionally biased region" description="Polar residues" evidence="1">
    <location>
        <begin position="37"/>
        <end position="50"/>
    </location>
</feature>
<evidence type="ECO:0000313" key="2">
    <source>
        <dbReference type="EMBL" id="CAD9808716.1"/>
    </source>
</evidence>
<dbReference type="AlphaFoldDB" id="A0A7S2U4Z4"/>
<dbReference type="EMBL" id="HBHQ01000851">
    <property type="protein sequence ID" value="CAD9808716.1"/>
    <property type="molecule type" value="Transcribed_RNA"/>
</dbReference>
<reference evidence="2" key="1">
    <citation type="submission" date="2021-01" db="EMBL/GenBank/DDBJ databases">
        <authorList>
            <person name="Corre E."/>
            <person name="Pelletier E."/>
            <person name="Niang G."/>
            <person name="Scheremetjew M."/>
            <person name="Finn R."/>
            <person name="Kale V."/>
            <person name="Holt S."/>
            <person name="Cochrane G."/>
            <person name="Meng A."/>
            <person name="Brown T."/>
            <person name="Cohen L."/>
        </authorList>
    </citation>
    <scope>NUCLEOTIDE SEQUENCE</scope>
    <source>
        <strain evidence="2">CCMP2084</strain>
    </source>
</reference>
<evidence type="ECO:0000256" key="1">
    <source>
        <dbReference type="SAM" id="MobiDB-lite"/>
    </source>
</evidence>
<organism evidence="2">
    <name type="scientific">Attheya septentrionalis</name>
    <dbReference type="NCBI Taxonomy" id="420275"/>
    <lineage>
        <taxon>Eukaryota</taxon>
        <taxon>Sar</taxon>
        <taxon>Stramenopiles</taxon>
        <taxon>Ochrophyta</taxon>
        <taxon>Bacillariophyta</taxon>
        <taxon>Coscinodiscophyceae</taxon>
        <taxon>Chaetocerotophycidae</taxon>
        <taxon>Chaetocerotales</taxon>
        <taxon>Attheyaceae</taxon>
        <taxon>Attheya</taxon>
    </lineage>
</organism>
<protein>
    <submittedName>
        <fullName evidence="2">Uncharacterized protein</fullName>
    </submittedName>
</protein>
<name>A0A7S2U4Z4_9STRA</name>